<keyword evidence="3" id="KW-1185">Reference proteome</keyword>
<evidence type="ECO:0000259" key="1">
    <source>
        <dbReference type="Pfam" id="PF03724"/>
    </source>
</evidence>
<dbReference type="InterPro" id="IPR005184">
    <property type="entry name" value="DUF306_Meta_HslJ"/>
</dbReference>
<accession>A0ABD8AAH8</accession>
<dbReference type="Gene3D" id="2.40.128.270">
    <property type="match status" value="1"/>
</dbReference>
<reference evidence="2 3" key="1">
    <citation type="submission" date="2023-10" db="EMBL/GenBank/DDBJ databases">
        <title>The complete genome sequence of Methanoculleus palmolei DSM 4273.</title>
        <authorList>
            <person name="Lai S.-J."/>
            <person name="You Y.-T."/>
            <person name="Chen S.-C."/>
        </authorList>
    </citation>
    <scope>NUCLEOTIDE SEQUENCE [LARGE SCALE GENOMIC DNA]</scope>
    <source>
        <strain evidence="2 3">DSM 4273</strain>
    </source>
</reference>
<dbReference type="Pfam" id="PF03724">
    <property type="entry name" value="META"/>
    <property type="match status" value="1"/>
</dbReference>
<dbReference type="AlphaFoldDB" id="A0ABD8AAH8"/>
<evidence type="ECO:0000313" key="3">
    <source>
        <dbReference type="Proteomes" id="UP001626603"/>
    </source>
</evidence>
<dbReference type="EMBL" id="CP137641">
    <property type="protein sequence ID" value="WOX56100.1"/>
    <property type="molecule type" value="Genomic_DNA"/>
</dbReference>
<proteinExistence type="predicted"/>
<dbReference type="InterPro" id="IPR038670">
    <property type="entry name" value="HslJ-like_sf"/>
</dbReference>
<protein>
    <submittedName>
        <fullName evidence="2">META domain-containing protein</fullName>
    </submittedName>
</protein>
<sequence>MMADLMRRIPRRIVSVALTGLLVFVICLGILVSMHSAGARDDTQLPLNDDRSPLFGRWYLTSYWTEEGGAPVIEGTDVIIAFAGDGWVSGSSGCNLFIGEHDLADDVLTIRKIESTNMTSTPEVLNQEKAFLALLLKTEAYEIDGDRLRLFDASGMELLSFASQPQSLSGRAWSLWYSWNDTEESVRNHGSDLITLQISLQFPDEAQFRGTIADSDYCGTYESDEDRIQFESVEKCSKAPGEKTDLYEWYYSLLNRARGYRITETQLDIMDEKGHSFLSFTRMPLSLISADWYPQQYRAADGSALLSPEETFEMVYFTPDGNVFGTIRGIQFAAQYDTDNSSISFGPVSLLISESDDPGEARESRETIESIFRETRTYRVQNGTLEFSSGDGEVLMVMAEGSI</sequence>
<gene>
    <name evidence="2" type="ORF">R6Y95_01895</name>
</gene>
<feature type="domain" description="DUF306" evidence="1">
    <location>
        <begin position="57"/>
        <end position="161"/>
    </location>
</feature>
<dbReference type="Proteomes" id="UP001626603">
    <property type="component" value="Chromosome"/>
</dbReference>
<name>A0ABD8AAH8_9EURY</name>
<dbReference type="PANTHER" id="PTHR35535:SF1">
    <property type="entry name" value="HEAT SHOCK PROTEIN HSLJ"/>
    <property type="match status" value="1"/>
</dbReference>
<evidence type="ECO:0000313" key="2">
    <source>
        <dbReference type="EMBL" id="WOX56100.1"/>
    </source>
</evidence>
<dbReference type="PANTHER" id="PTHR35535">
    <property type="entry name" value="HEAT SHOCK PROTEIN HSLJ"/>
    <property type="match status" value="1"/>
</dbReference>
<dbReference type="InterPro" id="IPR053147">
    <property type="entry name" value="Hsp_HslJ-like"/>
</dbReference>
<organism evidence="2 3">
    <name type="scientific">Methanoculleus palmolei</name>
    <dbReference type="NCBI Taxonomy" id="72612"/>
    <lineage>
        <taxon>Archaea</taxon>
        <taxon>Methanobacteriati</taxon>
        <taxon>Methanobacteriota</taxon>
        <taxon>Stenosarchaea group</taxon>
        <taxon>Methanomicrobia</taxon>
        <taxon>Methanomicrobiales</taxon>
        <taxon>Methanomicrobiaceae</taxon>
        <taxon>Methanoculleus</taxon>
    </lineage>
</organism>